<evidence type="ECO:0000313" key="2">
    <source>
        <dbReference type="EMBL" id="KAJ6229236.1"/>
    </source>
</evidence>
<gene>
    <name evidence="2" type="ORF">M0813_08153</name>
</gene>
<organism evidence="2 3">
    <name type="scientific">Anaeramoeba flamelloides</name>
    <dbReference type="NCBI Taxonomy" id="1746091"/>
    <lineage>
        <taxon>Eukaryota</taxon>
        <taxon>Metamonada</taxon>
        <taxon>Anaeramoebidae</taxon>
        <taxon>Anaeramoeba</taxon>
    </lineage>
</organism>
<evidence type="ECO:0000256" key="1">
    <source>
        <dbReference type="SAM" id="MobiDB-lite"/>
    </source>
</evidence>
<comment type="caution">
    <text evidence="2">The sequence shown here is derived from an EMBL/GenBank/DDBJ whole genome shotgun (WGS) entry which is preliminary data.</text>
</comment>
<name>A0ABQ8X9J7_9EUKA</name>
<evidence type="ECO:0000313" key="3">
    <source>
        <dbReference type="Proteomes" id="UP001150062"/>
    </source>
</evidence>
<sequence length="307" mass="36404">MKSFNHKTIQQHYKKMDRISDSLAILSCSFEILHYNPKFAKLFKMKKKLKDLNLTDFLPPNQTHNQLESKVHLKNEIEKLKKNTNLNHHFEILFRTRSELEFYCTVNATRISINGIPSYQFIVKKMKNNPQTGMLQTSTSQTMTENLSESSTQYSSTLIQEQKISMDFDYENYFQETMKDVMKTFEDMKQTSTTKQIIEKLNSLLGLYENTIKHKNEKIEKLSQKSREERKKQQTKYEELETHFKRRLHALENEKKSNNSLLSNNQELKTKLRNISKILSKQKILTKDFKKNLVSTKDNDESDSDDY</sequence>
<dbReference type="EMBL" id="JAOAOG010000323">
    <property type="protein sequence ID" value="KAJ6229236.1"/>
    <property type="molecule type" value="Genomic_DNA"/>
</dbReference>
<reference evidence="2" key="1">
    <citation type="submission" date="2022-08" db="EMBL/GenBank/DDBJ databases">
        <title>Novel sulfate-reducing endosymbionts in the free-living metamonad Anaeramoeba.</title>
        <authorList>
            <person name="Jerlstrom-Hultqvist J."/>
            <person name="Cepicka I."/>
            <person name="Gallot-Lavallee L."/>
            <person name="Salas-Leiva D."/>
            <person name="Curtis B.A."/>
            <person name="Zahonova K."/>
            <person name="Pipaliya S."/>
            <person name="Dacks J."/>
            <person name="Roger A.J."/>
        </authorList>
    </citation>
    <scope>NUCLEOTIDE SEQUENCE</scope>
    <source>
        <strain evidence="2">Schooner1</strain>
    </source>
</reference>
<feature type="region of interest" description="Disordered" evidence="1">
    <location>
        <begin position="219"/>
        <end position="238"/>
    </location>
</feature>
<keyword evidence="3" id="KW-1185">Reference proteome</keyword>
<accession>A0ABQ8X9J7</accession>
<proteinExistence type="predicted"/>
<dbReference type="Proteomes" id="UP001150062">
    <property type="component" value="Unassembled WGS sequence"/>
</dbReference>
<dbReference type="Gene3D" id="3.30.450.20">
    <property type="entry name" value="PAS domain"/>
    <property type="match status" value="1"/>
</dbReference>
<protein>
    <submittedName>
        <fullName evidence="2">Uncharacterized protein</fullName>
    </submittedName>
</protein>